<dbReference type="InterPro" id="IPR018197">
    <property type="entry name" value="Glycerate_kinase_RE-like"/>
</dbReference>
<evidence type="ECO:0000256" key="1">
    <source>
        <dbReference type="ARBA" id="ARBA00006284"/>
    </source>
</evidence>
<protein>
    <submittedName>
        <fullName evidence="5">Glycerate kinase</fullName>
    </submittedName>
</protein>
<keyword evidence="3 4" id="KW-0418">Kinase</keyword>
<reference evidence="5" key="1">
    <citation type="submission" date="2020-10" db="EMBL/GenBank/DDBJ databases">
        <authorList>
            <person name="Gilroy R."/>
        </authorList>
    </citation>
    <scope>NUCLEOTIDE SEQUENCE</scope>
    <source>
        <strain evidence="5">CHK191-8634</strain>
    </source>
</reference>
<reference evidence="5" key="2">
    <citation type="journal article" date="2021" name="PeerJ">
        <title>Extensive microbial diversity within the chicken gut microbiome revealed by metagenomics and culture.</title>
        <authorList>
            <person name="Gilroy R."/>
            <person name="Ravi A."/>
            <person name="Getino M."/>
            <person name="Pursley I."/>
            <person name="Horton D.L."/>
            <person name="Alikhan N.F."/>
            <person name="Baker D."/>
            <person name="Gharbi K."/>
            <person name="Hall N."/>
            <person name="Watson M."/>
            <person name="Adriaenssens E.M."/>
            <person name="Foster-Nyarko E."/>
            <person name="Jarju S."/>
            <person name="Secka A."/>
            <person name="Antonio M."/>
            <person name="Oren A."/>
            <person name="Chaudhuri R.R."/>
            <person name="La Ragione R."/>
            <person name="Hildebrand F."/>
            <person name="Pallen M.J."/>
        </authorList>
    </citation>
    <scope>NUCLEOTIDE SEQUENCE</scope>
    <source>
        <strain evidence="5">CHK191-8634</strain>
    </source>
</reference>
<dbReference type="Pfam" id="PF02595">
    <property type="entry name" value="Gly_kinase"/>
    <property type="match status" value="1"/>
</dbReference>
<comment type="similarity">
    <text evidence="1 4">Belongs to the glycerate kinase type-1 family.</text>
</comment>
<comment type="caution">
    <text evidence="5">The sequence shown here is derived from an EMBL/GenBank/DDBJ whole genome shotgun (WGS) entry which is preliminary data.</text>
</comment>
<sequence>MRILIAPDSFKGSASSRELCEMIERALLRRAPHAEIIRLPMADGGEGTVEALVLASKGRFCTRTVSGPLLEPREAVFGVLGDGKTAVIEMAAASGLPFVPREKRDPFRTTSAGTGQLIAAALDEGCDHVIMGIGGSATNDGGAGMLQALGFGLLDRAGQPIAPGASGVSELARIETTAADPRLRTCRFTVACDVDSPLCGPRGASAVFGPQKGARPQDVPVLDAVLARFGSLLEQTAGRNVVNVPGAGAAGGMGAALMALLGAELRPGFAIVNEVTGYERLLQTGGIDLVITGEGQMNAQSLMGKLPVEAARLAKKYGVRCVAIVGSRGEGAEHAEQCGFSSVYELMTEGMTLEYSMTHTAELVEQAVKQIDLTGGQV</sequence>
<dbReference type="EMBL" id="DVMR01000053">
    <property type="protein sequence ID" value="HIU44008.1"/>
    <property type="molecule type" value="Genomic_DNA"/>
</dbReference>
<dbReference type="AlphaFoldDB" id="A0A9D1LKH7"/>
<proteinExistence type="inferred from homology"/>
<evidence type="ECO:0000313" key="6">
    <source>
        <dbReference type="Proteomes" id="UP000824073"/>
    </source>
</evidence>
<accession>A0A9D1LKH7</accession>
<dbReference type="Gene3D" id="3.90.1510.10">
    <property type="entry name" value="Glycerate kinase, domain 2"/>
    <property type="match status" value="1"/>
</dbReference>
<dbReference type="Proteomes" id="UP000824073">
    <property type="component" value="Unassembled WGS sequence"/>
</dbReference>
<gene>
    <name evidence="5" type="ORF">IAB67_06900</name>
</gene>
<keyword evidence="2 4" id="KW-0808">Transferase</keyword>
<dbReference type="GO" id="GO:0008887">
    <property type="term" value="F:glycerate kinase activity"/>
    <property type="evidence" value="ECO:0007669"/>
    <property type="project" value="UniProtKB-UniRule"/>
</dbReference>
<dbReference type="GO" id="GO:0031388">
    <property type="term" value="P:organic acid phosphorylation"/>
    <property type="evidence" value="ECO:0007669"/>
    <property type="project" value="UniProtKB-UniRule"/>
</dbReference>
<dbReference type="InterPro" id="IPR036129">
    <property type="entry name" value="Glycerate_kinase_sf"/>
</dbReference>
<evidence type="ECO:0000256" key="4">
    <source>
        <dbReference type="PIRNR" id="PIRNR006078"/>
    </source>
</evidence>
<dbReference type="InterPro" id="IPR004381">
    <property type="entry name" value="Glycerate_kinase"/>
</dbReference>
<dbReference type="InterPro" id="IPR018193">
    <property type="entry name" value="Glyc_kinase_flavodox-like_fold"/>
</dbReference>
<evidence type="ECO:0000256" key="3">
    <source>
        <dbReference type="ARBA" id="ARBA00022777"/>
    </source>
</evidence>
<organism evidence="5 6">
    <name type="scientific">Candidatus Ventrousia excrementavium</name>
    <dbReference type="NCBI Taxonomy" id="2840961"/>
    <lineage>
        <taxon>Bacteria</taxon>
        <taxon>Bacillati</taxon>
        <taxon>Bacillota</taxon>
        <taxon>Clostridia</taxon>
        <taxon>Eubacteriales</taxon>
        <taxon>Clostridiaceae</taxon>
        <taxon>Clostridiaceae incertae sedis</taxon>
        <taxon>Candidatus Ventrousia</taxon>
    </lineage>
</organism>
<dbReference type="PIRSF" id="PIRSF006078">
    <property type="entry name" value="GlxK"/>
    <property type="match status" value="1"/>
</dbReference>
<dbReference type="PANTHER" id="PTHR21599:SF0">
    <property type="entry name" value="GLYCERATE KINASE"/>
    <property type="match status" value="1"/>
</dbReference>
<dbReference type="Gene3D" id="3.40.50.10350">
    <property type="entry name" value="Glycerate kinase, domain 1"/>
    <property type="match status" value="1"/>
</dbReference>
<name>A0A9D1LKH7_9CLOT</name>
<dbReference type="SUPFAM" id="SSF110738">
    <property type="entry name" value="Glycerate kinase I"/>
    <property type="match status" value="1"/>
</dbReference>
<evidence type="ECO:0000256" key="2">
    <source>
        <dbReference type="ARBA" id="ARBA00022679"/>
    </source>
</evidence>
<dbReference type="PANTHER" id="PTHR21599">
    <property type="entry name" value="GLYCERATE KINASE"/>
    <property type="match status" value="1"/>
</dbReference>
<evidence type="ECO:0000313" key="5">
    <source>
        <dbReference type="EMBL" id="HIU44008.1"/>
    </source>
</evidence>
<dbReference type="NCBIfam" id="TIGR00045">
    <property type="entry name" value="glycerate kinase"/>
    <property type="match status" value="1"/>
</dbReference>